<protein>
    <submittedName>
        <fullName evidence="1">Carbohydrate-binding protein</fullName>
    </submittedName>
</protein>
<comment type="caution">
    <text evidence="1">The sequence shown here is derived from an EMBL/GenBank/DDBJ whole genome shotgun (WGS) entry which is preliminary data.</text>
</comment>
<reference evidence="1 2" key="1">
    <citation type="submission" date="2019-06" db="EMBL/GenBank/DDBJ databases">
        <authorList>
            <person name="Li M."/>
        </authorList>
    </citation>
    <scope>NUCLEOTIDE SEQUENCE [LARGE SCALE GENOMIC DNA]</scope>
    <source>
        <strain evidence="1 2">BGMRC2036</strain>
    </source>
</reference>
<dbReference type="Gene3D" id="2.60.120.260">
    <property type="entry name" value="Galactose-binding domain-like"/>
    <property type="match status" value="1"/>
</dbReference>
<evidence type="ECO:0000313" key="2">
    <source>
        <dbReference type="Proteomes" id="UP000318801"/>
    </source>
</evidence>
<dbReference type="Proteomes" id="UP000318801">
    <property type="component" value="Unassembled WGS sequence"/>
</dbReference>
<dbReference type="OrthoDB" id="5674083at2"/>
<dbReference type="AlphaFoldDB" id="A0A506UBD6"/>
<gene>
    <name evidence="1" type="ORF">FJU08_08025</name>
</gene>
<dbReference type="RefSeq" id="WP_141148452.1">
    <property type="nucleotide sequence ID" value="NZ_VHLG01000003.1"/>
</dbReference>
<accession>A0A506UBD6</accession>
<keyword evidence="2" id="KW-1185">Reference proteome</keyword>
<dbReference type="InterPro" id="IPR008979">
    <property type="entry name" value="Galactose-bd-like_sf"/>
</dbReference>
<sequence length="262" mass="29415">MTITIAIEDKDGARLRERTGSDNVYLVHESSYHPGEQIVIETDQFPCFLRLAVDAALAPSIIFMKEPRFSFPVPFDEQTMIYPPLAFSGTRHRIMARLARPPETEAPRNLAINILDHADNRSTFPHATATVETRGEAAFAARNAIDGEIAADNHGFWPYTSWGINADPDAAITIHFGRPVRISEVTLYTRADFPHDAWWEQASLTLSDGWTTDLPLGKIDGPQRHAIEDRITDWIRIDRLIKADDPSPFPALTQIEAWGTEV</sequence>
<name>A0A506UBD6_9HYPH</name>
<organism evidence="1 2">
    <name type="scientific">Martelella alba</name>
    <dbReference type="NCBI Taxonomy" id="2590451"/>
    <lineage>
        <taxon>Bacteria</taxon>
        <taxon>Pseudomonadati</taxon>
        <taxon>Pseudomonadota</taxon>
        <taxon>Alphaproteobacteria</taxon>
        <taxon>Hyphomicrobiales</taxon>
        <taxon>Aurantimonadaceae</taxon>
        <taxon>Martelella</taxon>
    </lineage>
</organism>
<dbReference type="SUPFAM" id="SSF49785">
    <property type="entry name" value="Galactose-binding domain-like"/>
    <property type="match status" value="1"/>
</dbReference>
<dbReference type="EMBL" id="VHLG01000003">
    <property type="protein sequence ID" value="TPW31683.1"/>
    <property type="molecule type" value="Genomic_DNA"/>
</dbReference>
<proteinExistence type="predicted"/>
<evidence type="ECO:0000313" key="1">
    <source>
        <dbReference type="EMBL" id="TPW31683.1"/>
    </source>
</evidence>